<name>A0ABD2INV2_9BILA</name>
<dbReference type="AlphaFoldDB" id="A0ABD2INV2"/>
<dbReference type="Proteomes" id="UP001620626">
    <property type="component" value="Unassembled WGS sequence"/>
</dbReference>
<proteinExistence type="predicted"/>
<dbReference type="EMBL" id="JBICBT010001217">
    <property type="protein sequence ID" value="KAL3077888.1"/>
    <property type="molecule type" value="Genomic_DNA"/>
</dbReference>
<organism evidence="1 2">
    <name type="scientific">Heterodera trifolii</name>
    <dbReference type="NCBI Taxonomy" id="157864"/>
    <lineage>
        <taxon>Eukaryota</taxon>
        <taxon>Metazoa</taxon>
        <taxon>Ecdysozoa</taxon>
        <taxon>Nematoda</taxon>
        <taxon>Chromadorea</taxon>
        <taxon>Rhabditida</taxon>
        <taxon>Tylenchina</taxon>
        <taxon>Tylenchomorpha</taxon>
        <taxon>Tylenchoidea</taxon>
        <taxon>Heteroderidae</taxon>
        <taxon>Heteroderinae</taxon>
        <taxon>Heterodera</taxon>
    </lineage>
</organism>
<accession>A0ABD2INV2</accession>
<keyword evidence="2" id="KW-1185">Reference proteome</keyword>
<comment type="caution">
    <text evidence="1">The sequence shown here is derived from an EMBL/GenBank/DDBJ whole genome shotgun (WGS) entry which is preliminary data.</text>
</comment>
<protein>
    <submittedName>
        <fullName evidence="1">Uncharacterized protein</fullName>
    </submittedName>
</protein>
<evidence type="ECO:0000313" key="2">
    <source>
        <dbReference type="Proteomes" id="UP001620626"/>
    </source>
</evidence>
<evidence type="ECO:0000313" key="1">
    <source>
        <dbReference type="EMBL" id="KAL3077888.1"/>
    </source>
</evidence>
<reference evidence="1 2" key="1">
    <citation type="submission" date="2024-10" db="EMBL/GenBank/DDBJ databases">
        <authorList>
            <person name="Kim D."/>
        </authorList>
    </citation>
    <scope>NUCLEOTIDE SEQUENCE [LARGE SCALE GENOMIC DNA]</scope>
    <source>
        <strain evidence="1">BH-2024</strain>
    </source>
</reference>
<sequence length="133" mass="14030">MPQQCSPVSCSSGWACPNHQTNPSRALGAMIVMGIVGNPLVTLIQQVTVFRASNRCPLYDSQANAPANDRKELASLVFFLISCPVEGDGHFARSVSLLASCGATFASSLAAISDNSTAEVNLANERGNMADLW</sequence>
<gene>
    <name evidence="1" type="ORF">niasHT_031267</name>
</gene>